<keyword evidence="1" id="KW-1133">Transmembrane helix</keyword>
<feature type="transmembrane region" description="Helical" evidence="1">
    <location>
        <begin position="14"/>
        <end position="33"/>
    </location>
</feature>
<dbReference type="RefSeq" id="WP_068704929.1">
    <property type="nucleotide sequence ID" value="NZ_MAKX01000013.1"/>
</dbReference>
<evidence type="ECO:0000313" key="3">
    <source>
        <dbReference type="Proteomes" id="UP000093186"/>
    </source>
</evidence>
<sequence>MPKQITFDKIVKKFLILLGLLITSPIIVSIGFKALKIYTENPKNYIAYAILGIGIFLLLYTVYFGFKTIKAFLDNLFQK</sequence>
<feature type="transmembrane region" description="Helical" evidence="1">
    <location>
        <begin position="45"/>
        <end position="66"/>
    </location>
</feature>
<reference evidence="2 3" key="1">
    <citation type="submission" date="2016-06" db="EMBL/GenBank/DDBJ databases">
        <title>Draft Genome Sequence of Tenacibaculum soleae UCD-KL19.</title>
        <authorList>
            <person name="Eisen J.A."/>
            <person name="Coil D.A."/>
            <person name="Lujan K.M."/>
        </authorList>
    </citation>
    <scope>NUCLEOTIDE SEQUENCE [LARGE SCALE GENOMIC DNA]</scope>
    <source>
        <strain evidence="2 3">UCD-KL19</strain>
    </source>
</reference>
<dbReference type="STRING" id="447689.BA195_09550"/>
<dbReference type="Pfam" id="PF19589">
    <property type="entry name" value="DUF6095"/>
    <property type="match status" value="1"/>
</dbReference>
<keyword evidence="1" id="KW-0812">Transmembrane</keyword>
<dbReference type="EMBL" id="MAKX01000013">
    <property type="protein sequence ID" value="OCK42413.1"/>
    <property type="molecule type" value="Genomic_DNA"/>
</dbReference>
<protein>
    <submittedName>
        <fullName evidence="2">Uncharacterized protein</fullName>
    </submittedName>
</protein>
<dbReference type="AlphaFoldDB" id="A0A1B9XXX9"/>
<dbReference type="InterPro" id="IPR046077">
    <property type="entry name" value="DUF6095"/>
</dbReference>
<gene>
    <name evidence="2" type="ORF">BA195_09550</name>
</gene>
<proteinExistence type="predicted"/>
<dbReference type="OrthoDB" id="1189723at2"/>
<evidence type="ECO:0000313" key="2">
    <source>
        <dbReference type="EMBL" id="OCK42413.1"/>
    </source>
</evidence>
<dbReference type="Proteomes" id="UP000093186">
    <property type="component" value="Unassembled WGS sequence"/>
</dbReference>
<organism evidence="2 3">
    <name type="scientific">Tenacibaculum soleae</name>
    <dbReference type="NCBI Taxonomy" id="447689"/>
    <lineage>
        <taxon>Bacteria</taxon>
        <taxon>Pseudomonadati</taxon>
        <taxon>Bacteroidota</taxon>
        <taxon>Flavobacteriia</taxon>
        <taxon>Flavobacteriales</taxon>
        <taxon>Flavobacteriaceae</taxon>
        <taxon>Tenacibaculum</taxon>
    </lineage>
</organism>
<keyword evidence="1" id="KW-0472">Membrane</keyword>
<keyword evidence="3" id="KW-1185">Reference proteome</keyword>
<comment type="caution">
    <text evidence="2">The sequence shown here is derived from an EMBL/GenBank/DDBJ whole genome shotgun (WGS) entry which is preliminary data.</text>
</comment>
<name>A0A1B9XXX9_9FLAO</name>
<accession>A0A1B9XXX9</accession>
<evidence type="ECO:0000256" key="1">
    <source>
        <dbReference type="SAM" id="Phobius"/>
    </source>
</evidence>